<evidence type="ECO:0000256" key="6">
    <source>
        <dbReference type="ARBA" id="ARBA00023196"/>
    </source>
</evidence>
<dbReference type="GO" id="GO:0046933">
    <property type="term" value="F:proton-transporting ATP synthase activity, rotational mechanism"/>
    <property type="evidence" value="ECO:0007669"/>
    <property type="project" value="InterPro"/>
</dbReference>
<evidence type="ECO:0000256" key="4">
    <source>
        <dbReference type="ARBA" id="ARBA00023065"/>
    </source>
</evidence>
<dbReference type="AlphaFoldDB" id="A0A140JZV6"/>
<dbReference type="GO" id="GO:0045259">
    <property type="term" value="C:proton-transporting ATP synthase complex"/>
    <property type="evidence" value="ECO:0007669"/>
    <property type="project" value="UniProtKB-KW"/>
</dbReference>
<dbReference type="SUPFAM" id="SSF51344">
    <property type="entry name" value="Epsilon subunit of F1F0-ATP synthase N-terminal domain"/>
    <property type="match status" value="1"/>
</dbReference>
<evidence type="ECO:0000256" key="2">
    <source>
        <dbReference type="ARBA" id="ARBA00005712"/>
    </source>
</evidence>
<dbReference type="GeneID" id="27110138"/>
<dbReference type="Gene3D" id="2.60.15.10">
    <property type="entry name" value="F0F1 ATP synthase delta/epsilon subunit, N-terminal"/>
    <property type="match status" value="1"/>
</dbReference>
<evidence type="ECO:0000256" key="5">
    <source>
        <dbReference type="ARBA" id="ARBA00023136"/>
    </source>
</evidence>
<dbReference type="Pfam" id="PF02823">
    <property type="entry name" value="ATP-synt_DE_N"/>
    <property type="match status" value="1"/>
</dbReference>
<dbReference type="CDD" id="cd12152">
    <property type="entry name" value="F1-ATPase_delta"/>
    <property type="match status" value="1"/>
</dbReference>
<evidence type="ECO:0000259" key="8">
    <source>
        <dbReference type="Pfam" id="PF02823"/>
    </source>
</evidence>
<dbReference type="InterPro" id="IPR001469">
    <property type="entry name" value="ATP_synth_F1_dsu/esu"/>
</dbReference>
<dbReference type="NCBIfam" id="TIGR01216">
    <property type="entry name" value="ATP_synt_epsi"/>
    <property type="match status" value="1"/>
</dbReference>
<evidence type="ECO:0000256" key="7">
    <source>
        <dbReference type="ARBA" id="ARBA00023310"/>
    </source>
</evidence>
<proteinExistence type="inferred from homology"/>
<keyword evidence="4" id="KW-0406">Ion transport</keyword>
<feature type="domain" description="ATP synthase F1 complex delta/epsilon subunit N-terminal" evidence="8">
    <location>
        <begin position="3"/>
        <end position="81"/>
    </location>
</feature>
<name>A0A140JZV6_9EUKA</name>
<comment type="similarity">
    <text evidence="2">Belongs to the ATPase epsilon chain family.</text>
</comment>
<dbReference type="InterPro" id="IPR036771">
    <property type="entry name" value="ATPsynth_dsu/esu_N"/>
</dbReference>
<dbReference type="PANTHER" id="PTHR13822">
    <property type="entry name" value="ATP SYNTHASE DELTA/EPSILON CHAIN"/>
    <property type="match status" value="1"/>
</dbReference>
<geneLocation type="plastid" evidence="9"/>
<sequence length="135" mass="15345">MKLKITVAIPGKIILNTETTEVIVQTTTGKIGILPNHAPLIAAIETSVLTLKNTGDQKTFLVISDGYISLEKNEIFIATDRCILENKIDKKKLENDYKIALEKYNKAQKIGKKYIAYKTLKRINACYEILNYRRQ</sequence>
<evidence type="ECO:0000256" key="3">
    <source>
        <dbReference type="ARBA" id="ARBA00022448"/>
    </source>
</evidence>
<reference evidence="9" key="1">
    <citation type="journal article" date="2016" name="J. Plant Res.">
        <title>Plastid genome sequences of Gymnochlora stellata, Lotharella vacuolata, and Partenskyella glossopodia reveal remarkable structural conservation among chlorarachniophyte species.</title>
        <authorList>
            <person name="Suzuki S."/>
            <person name="Hirakawa Y."/>
            <person name="Kofuji R."/>
            <person name="Sugita M."/>
            <person name="Ishida K."/>
        </authorList>
    </citation>
    <scope>NUCLEOTIDE SEQUENCE</scope>
    <source>
        <strain evidence="9">CCMP240</strain>
    </source>
</reference>
<keyword evidence="9" id="KW-0934">Plastid</keyword>
<accession>A0A140JZV6</accession>
<organism evidence="9">
    <name type="scientific">Lotharella vacuolata</name>
    <dbReference type="NCBI Taxonomy" id="74820"/>
    <lineage>
        <taxon>Eukaryota</taxon>
        <taxon>Sar</taxon>
        <taxon>Rhizaria</taxon>
        <taxon>Cercozoa</taxon>
        <taxon>Chlorarachniophyceae</taxon>
        <taxon>Lotharella</taxon>
    </lineage>
</organism>
<protein>
    <submittedName>
        <fullName evidence="9">ATP syntahse CF1 epsilon chain</fullName>
    </submittedName>
</protein>
<dbReference type="HAMAP" id="MF_00530">
    <property type="entry name" value="ATP_synth_epsil_bac"/>
    <property type="match status" value="1"/>
</dbReference>
<keyword evidence="5" id="KW-0472">Membrane</keyword>
<dbReference type="PANTHER" id="PTHR13822:SF10">
    <property type="entry name" value="ATP SYNTHASE EPSILON CHAIN, CHLOROPLASTIC"/>
    <property type="match status" value="1"/>
</dbReference>
<keyword evidence="3" id="KW-0813">Transport</keyword>
<dbReference type="EMBL" id="AP014949">
    <property type="protein sequence ID" value="BAU62633.1"/>
    <property type="molecule type" value="Genomic_DNA"/>
</dbReference>
<dbReference type="InterPro" id="IPR020546">
    <property type="entry name" value="ATP_synth_F1_dsu/esu_N"/>
</dbReference>
<keyword evidence="6" id="KW-0139">CF(1)</keyword>
<gene>
    <name evidence="9" type="primary">atpE</name>
</gene>
<evidence type="ECO:0000313" key="9">
    <source>
        <dbReference type="EMBL" id="BAU62633.1"/>
    </source>
</evidence>
<comment type="subcellular location">
    <subcellularLocation>
        <location evidence="1">Membrane</location>
        <topology evidence="1">Peripheral membrane protein</topology>
    </subcellularLocation>
</comment>
<keyword evidence="7" id="KW-0066">ATP synthesis</keyword>
<dbReference type="RefSeq" id="YP_009240499.1">
    <property type="nucleotide sequence ID" value="NC_029743.1"/>
</dbReference>
<evidence type="ECO:0000256" key="1">
    <source>
        <dbReference type="ARBA" id="ARBA00004170"/>
    </source>
</evidence>